<organism evidence="1 3">
    <name type="scientific">Cuscuta epithymum</name>
    <dbReference type="NCBI Taxonomy" id="186058"/>
    <lineage>
        <taxon>Eukaryota</taxon>
        <taxon>Viridiplantae</taxon>
        <taxon>Streptophyta</taxon>
        <taxon>Embryophyta</taxon>
        <taxon>Tracheophyta</taxon>
        <taxon>Spermatophyta</taxon>
        <taxon>Magnoliopsida</taxon>
        <taxon>eudicotyledons</taxon>
        <taxon>Gunneridae</taxon>
        <taxon>Pentapetalae</taxon>
        <taxon>asterids</taxon>
        <taxon>lamiids</taxon>
        <taxon>Solanales</taxon>
        <taxon>Convolvulaceae</taxon>
        <taxon>Cuscuteae</taxon>
        <taxon>Cuscuta</taxon>
        <taxon>Cuscuta subgen. Cuscuta</taxon>
    </lineage>
</organism>
<evidence type="ECO:0000313" key="1">
    <source>
        <dbReference type="EMBL" id="CAH9076292.1"/>
    </source>
</evidence>
<keyword evidence="3" id="KW-1185">Reference proteome</keyword>
<dbReference type="Proteomes" id="UP001152523">
    <property type="component" value="Unassembled WGS sequence"/>
</dbReference>
<evidence type="ECO:0000313" key="2">
    <source>
        <dbReference type="EMBL" id="CAH9145694.1"/>
    </source>
</evidence>
<comment type="caution">
    <text evidence="1">The sequence shown here is derived from an EMBL/GenBank/DDBJ whole genome shotgun (WGS) entry which is preliminary data.</text>
</comment>
<proteinExistence type="predicted"/>
<name>A0AAV0CJJ0_9ASTE</name>
<gene>
    <name evidence="2" type="ORF">CEPIT_LOCUS42410</name>
    <name evidence="1" type="ORF">CEPIT_LOCUS5833</name>
</gene>
<accession>A0AAV0CJJ0</accession>
<dbReference type="AlphaFoldDB" id="A0AAV0CJJ0"/>
<reference evidence="1" key="1">
    <citation type="submission" date="2022-07" db="EMBL/GenBank/DDBJ databases">
        <authorList>
            <person name="Macas J."/>
            <person name="Novak P."/>
            <person name="Neumann P."/>
        </authorList>
    </citation>
    <scope>NUCLEOTIDE SEQUENCE</scope>
</reference>
<dbReference type="EMBL" id="CAMAPF010001084">
    <property type="protein sequence ID" value="CAH9145694.1"/>
    <property type="molecule type" value="Genomic_DNA"/>
</dbReference>
<evidence type="ECO:0000313" key="3">
    <source>
        <dbReference type="Proteomes" id="UP001152523"/>
    </source>
</evidence>
<protein>
    <submittedName>
        <fullName evidence="1">Uncharacterized protein</fullName>
    </submittedName>
</protein>
<sequence length="113" mass="12958">MTIPLSIAEMPGWSPAFSGARAAFPSRVWLMRLRSMPVPQQFDSEMSCEPCSGMGWILCDFCKGLKTNVQSETKKIYRRCPSCRAIGYRVCWKCKVFKCVTYPNRDDHKKPNL</sequence>
<dbReference type="EMBL" id="CAMAPF010000030">
    <property type="protein sequence ID" value="CAH9076292.1"/>
    <property type="molecule type" value="Genomic_DNA"/>
</dbReference>